<feature type="transmembrane region" description="Helical" evidence="11">
    <location>
        <begin position="61"/>
        <end position="79"/>
    </location>
</feature>
<evidence type="ECO:0000313" key="12">
    <source>
        <dbReference type="EMBL" id="RDX57371.1"/>
    </source>
</evidence>
<dbReference type="GO" id="GO:0015250">
    <property type="term" value="F:water channel activity"/>
    <property type="evidence" value="ECO:0007669"/>
    <property type="project" value="TreeGrafter"/>
</dbReference>
<feature type="compositionally biased region" description="Basic and acidic residues" evidence="10">
    <location>
        <begin position="252"/>
        <end position="264"/>
    </location>
</feature>
<evidence type="ECO:0000256" key="3">
    <source>
        <dbReference type="ARBA" id="ARBA00022448"/>
    </source>
</evidence>
<evidence type="ECO:0000256" key="8">
    <source>
        <dbReference type="ARBA" id="ARBA00023180"/>
    </source>
</evidence>
<dbReference type="Pfam" id="PF00230">
    <property type="entry name" value="MIP"/>
    <property type="match status" value="1"/>
</dbReference>
<dbReference type="FunFam" id="1.20.1080.10:FF:000014">
    <property type="entry name" value="Aquaporin 1"/>
    <property type="match status" value="1"/>
</dbReference>
<evidence type="ECO:0000256" key="11">
    <source>
        <dbReference type="SAM" id="Phobius"/>
    </source>
</evidence>
<dbReference type="Gene3D" id="1.20.1080.10">
    <property type="entry name" value="Glycerol uptake facilitator protein"/>
    <property type="match status" value="1"/>
</dbReference>
<evidence type="ECO:0000313" key="13">
    <source>
        <dbReference type="Proteomes" id="UP000256964"/>
    </source>
</evidence>
<feature type="transmembrane region" description="Helical" evidence="11">
    <location>
        <begin position="20"/>
        <end position="41"/>
    </location>
</feature>
<comment type="subcellular location">
    <subcellularLocation>
        <location evidence="1">Membrane</location>
        <topology evidence="1">Multi-pass membrane protein</topology>
    </subcellularLocation>
</comment>
<dbReference type="STRING" id="139420.A0A371DY04"/>
<keyword evidence="13" id="KW-1185">Reference proteome</keyword>
<name>A0A371DY04_9APHY</name>
<dbReference type="Proteomes" id="UP000256964">
    <property type="component" value="Unassembled WGS sequence"/>
</dbReference>
<dbReference type="InterPro" id="IPR034294">
    <property type="entry name" value="Aquaporin_transptr"/>
</dbReference>
<evidence type="ECO:0000256" key="4">
    <source>
        <dbReference type="ARBA" id="ARBA00022692"/>
    </source>
</evidence>
<reference evidence="12 13" key="1">
    <citation type="journal article" date="2018" name="Biotechnol. Biofuels">
        <title>Integrative visual omics of the white-rot fungus Polyporus brumalis exposes the biotechnological potential of its oxidative enzymes for delignifying raw plant biomass.</title>
        <authorList>
            <person name="Miyauchi S."/>
            <person name="Rancon A."/>
            <person name="Drula E."/>
            <person name="Hage H."/>
            <person name="Chaduli D."/>
            <person name="Favel A."/>
            <person name="Grisel S."/>
            <person name="Henrissat B."/>
            <person name="Herpoel-Gimbert I."/>
            <person name="Ruiz-Duenas F.J."/>
            <person name="Chevret D."/>
            <person name="Hainaut M."/>
            <person name="Lin J."/>
            <person name="Wang M."/>
            <person name="Pangilinan J."/>
            <person name="Lipzen A."/>
            <person name="Lesage-Meessen L."/>
            <person name="Navarro D."/>
            <person name="Riley R."/>
            <person name="Grigoriev I.V."/>
            <person name="Zhou S."/>
            <person name="Raouche S."/>
            <person name="Rosso M.N."/>
        </authorList>
    </citation>
    <scope>NUCLEOTIDE SEQUENCE [LARGE SCALE GENOMIC DNA]</scope>
    <source>
        <strain evidence="12 13">BRFM 1820</strain>
    </source>
</reference>
<proteinExistence type="inferred from homology"/>
<keyword evidence="8" id="KW-0325">Glycoprotein</keyword>
<organism evidence="12 13">
    <name type="scientific">Lentinus brumalis</name>
    <dbReference type="NCBI Taxonomy" id="2498619"/>
    <lineage>
        <taxon>Eukaryota</taxon>
        <taxon>Fungi</taxon>
        <taxon>Dikarya</taxon>
        <taxon>Basidiomycota</taxon>
        <taxon>Agaricomycotina</taxon>
        <taxon>Agaricomycetes</taxon>
        <taxon>Polyporales</taxon>
        <taxon>Polyporaceae</taxon>
        <taxon>Lentinus</taxon>
    </lineage>
</organism>
<feature type="transmembrane region" description="Helical" evidence="11">
    <location>
        <begin position="177"/>
        <end position="198"/>
    </location>
</feature>
<dbReference type="GO" id="GO:0005886">
    <property type="term" value="C:plasma membrane"/>
    <property type="evidence" value="ECO:0007669"/>
    <property type="project" value="TreeGrafter"/>
</dbReference>
<evidence type="ECO:0000256" key="1">
    <source>
        <dbReference type="ARBA" id="ARBA00004141"/>
    </source>
</evidence>
<keyword evidence="5" id="KW-0677">Repeat</keyword>
<dbReference type="InterPro" id="IPR000425">
    <property type="entry name" value="MIP"/>
</dbReference>
<evidence type="ECO:0000256" key="10">
    <source>
        <dbReference type="SAM" id="MobiDB-lite"/>
    </source>
</evidence>
<keyword evidence="3 9" id="KW-0813">Transport</keyword>
<feature type="transmembrane region" description="Helical" evidence="11">
    <location>
        <begin position="105"/>
        <end position="123"/>
    </location>
</feature>
<comment type="similarity">
    <text evidence="2 9">Belongs to the MIP/aquaporin (TC 1.A.8) family.</text>
</comment>
<evidence type="ECO:0000256" key="2">
    <source>
        <dbReference type="ARBA" id="ARBA00006175"/>
    </source>
</evidence>
<feature type="transmembrane region" description="Helical" evidence="11">
    <location>
        <begin position="218"/>
        <end position="238"/>
    </location>
</feature>
<protein>
    <submittedName>
        <fullName evidence="12">Aquaporin-like protein</fullName>
    </submittedName>
</protein>
<evidence type="ECO:0000256" key="7">
    <source>
        <dbReference type="ARBA" id="ARBA00023136"/>
    </source>
</evidence>
<gene>
    <name evidence="12" type="ORF">OH76DRAFT_1334820</name>
</gene>
<dbReference type="EMBL" id="KZ857379">
    <property type="protein sequence ID" value="RDX57371.1"/>
    <property type="molecule type" value="Genomic_DNA"/>
</dbReference>
<dbReference type="PANTHER" id="PTHR19139">
    <property type="entry name" value="AQUAPORIN TRANSPORTER"/>
    <property type="match status" value="1"/>
</dbReference>
<keyword evidence="7 11" id="KW-0472">Membrane</keyword>
<keyword evidence="6 11" id="KW-1133">Transmembrane helix</keyword>
<dbReference type="PANTHER" id="PTHR19139:SF199">
    <property type="entry name" value="MIP17260P"/>
    <property type="match status" value="1"/>
</dbReference>
<dbReference type="SUPFAM" id="SSF81338">
    <property type="entry name" value="Aquaporin-like"/>
    <property type="match status" value="1"/>
</dbReference>
<feature type="transmembrane region" description="Helical" evidence="11">
    <location>
        <begin position="143"/>
        <end position="165"/>
    </location>
</feature>
<evidence type="ECO:0000256" key="5">
    <source>
        <dbReference type="ARBA" id="ARBA00022737"/>
    </source>
</evidence>
<evidence type="ECO:0000256" key="9">
    <source>
        <dbReference type="RuleBase" id="RU000477"/>
    </source>
</evidence>
<feature type="region of interest" description="Disordered" evidence="10">
    <location>
        <begin position="252"/>
        <end position="324"/>
    </location>
</feature>
<accession>A0A371DY04</accession>
<evidence type="ECO:0000256" key="6">
    <source>
        <dbReference type="ARBA" id="ARBA00022989"/>
    </source>
</evidence>
<dbReference type="InterPro" id="IPR023271">
    <property type="entry name" value="Aquaporin-like"/>
</dbReference>
<keyword evidence="4 9" id="KW-0812">Transmembrane</keyword>
<dbReference type="PRINTS" id="PR00783">
    <property type="entry name" value="MINTRINSICP"/>
</dbReference>
<sequence length="324" mass="34737">MNQPATPNRPSFLTRFKDDLFAGALEYVGTTVFLMLALGCAQAASAETQSSQYTSSVDRTMYIATGFGLSLLVSVWLFYRVTGGLFNPNVSLALLLTGVIGPVRFVVYCIAQLIGGITAAAIIEGLTPGPLASNTIPAQGINSAQAVFIEMFITSFLVIAVLMMAAEKHAATPFAPIGIGLTIFVCHLFAVYYTGAGMNTARSFGPAVVTGFPSGRHWIYWLGPFLGSLLGAGFYTILKHIRYWKLNPGQDTMDHRESPIDPVRRVRTSVSSRRSRSRSMDDSNRDATTSQFVSEKPVAPDQGGHPSNGAADSSGGRRPNDSPV</sequence>
<dbReference type="OrthoDB" id="3222at2759"/>
<dbReference type="AlphaFoldDB" id="A0A371DY04"/>